<organism evidence="3 4">
    <name type="scientific">Leptonema illini</name>
    <dbReference type="NCBI Taxonomy" id="183"/>
    <lineage>
        <taxon>Bacteria</taxon>
        <taxon>Pseudomonadati</taxon>
        <taxon>Spirochaetota</taxon>
        <taxon>Spirochaetia</taxon>
        <taxon>Leptospirales</taxon>
        <taxon>Leptospiraceae</taxon>
        <taxon>Leptonema</taxon>
    </lineage>
</organism>
<proteinExistence type="predicted"/>
<keyword evidence="2" id="KW-0812">Transmembrane</keyword>
<feature type="region of interest" description="Disordered" evidence="1">
    <location>
        <begin position="137"/>
        <end position="157"/>
    </location>
</feature>
<protein>
    <submittedName>
        <fullName evidence="3">Uncharacterized protein</fullName>
    </submittedName>
</protein>
<dbReference type="AlphaFoldDB" id="A0A833LWB1"/>
<accession>A0A833LWB1</accession>
<evidence type="ECO:0000313" key="3">
    <source>
        <dbReference type="EMBL" id="KAB2930574.1"/>
    </source>
</evidence>
<comment type="caution">
    <text evidence="3">The sequence shown here is derived from an EMBL/GenBank/DDBJ whole genome shotgun (WGS) entry which is preliminary data.</text>
</comment>
<evidence type="ECO:0000256" key="2">
    <source>
        <dbReference type="SAM" id="Phobius"/>
    </source>
</evidence>
<dbReference type="EMBL" id="WBUI01000019">
    <property type="protein sequence ID" value="KAB2930574.1"/>
    <property type="molecule type" value="Genomic_DNA"/>
</dbReference>
<reference evidence="3 4" key="1">
    <citation type="submission" date="2019-10" db="EMBL/GenBank/DDBJ databases">
        <title>Extracellular Electron Transfer in a Candidatus Methanoperedens spp. Enrichment Culture.</title>
        <authorList>
            <person name="Berger S."/>
            <person name="Rangel Shaw D."/>
            <person name="Berben T."/>
            <person name="In 'T Zandt M."/>
            <person name="Frank J."/>
            <person name="Reimann J."/>
            <person name="Jetten M.S.M."/>
            <person name="Welte C.U."/>
        </authorList>
    </citation>
    <scope>NUCLEOTIDE SEQUENCE [LARGE SCALE GENOMIC DNA]</scope>
    <source>
        <strain evidence="3">SB12</strain>
    </source>
</reference>
<feature type="transmembrane region" description="Helical" evidence="2">
    <location>
        <begin position="6"/>
        <end position="25"/>
    </location>
</feature>
<feature type="region of interest" description="Disordered" evidence="1">
    <location>
        <begin position="33"/>
        <end position="64"/>
    </location>
</feature>
<evidence type="ECO:0000313" key="4">
    <source>
        <dbReference type="Proteomes" id="UP000460298"/>
    </source>
</evidence>
<name>A0A833LWB1_9LEPT</name>
<dbReference type="Proteomes" id="UP000460298">
    <property type="component" value="Unassembled WGS sequence"/>
</dbReference>
<sequence>MNRKQIIIAVIVGVLLFIGLLFYLLRDRNGPTEEVGEGELPRRERVAGTEGFWPDAPPPETDPEELRRLWPDLFLPAPDREEAEREWKAFAKLYPNNVYIPSRYTSAPDDAEKERRLKTLDTVGDVETKLAVRRTQLEKGARPGTDGPDAPADSDISPEDQRIYFGYRIRELESRIQLVEYFLNQGNADAQQRALASDDLNAWKKELAEYKRIVEEIPK</sequence>
<evidence type="ECO:0000256" key="1">
    <source>
        <dbReference type="SAM" id="MobiDB-lite"/>
    </source>
</evidence>
<keyword evidence="2" id="KW-0472">Membrane</keyword>
<gene>
    <name evidence="3" type="ORF">F9K24_16150</name>
</gene>
<keyword evidence="2" id="KW-1133">Transmembrane helix</keyword>